<dbReference type="InterPro" id="IPR012724">
    <property type="entry name" value="DnaJ"/>
</dbReference>
<feature type="binding site" evidence="9">
    <location>
        <position position="188"/>
    </location>
    <ligand>
        <name>Zn(2+)</name>
        <dbReference type="ChEBI" id="CHEBI:29105"/>
        <label>2</label>
    </ligand>
</feature>
<dbReference type="GO" id="GO:0042026">
    <property type="term" value="P:protein refolding"/>
    <property type="evidence" value="ECO:0007669"/>
    <property type="project" value="TreeGrafter"/>
</dbReference>
<feature type="binding site" evidence="9">
    <location>
        <position position="165"/>
    </location>
    <ligand>
        <name>Zn(2+)</name>
        <dbReference type="ChEBI" id="CHEBI:29105"/>
        <label>2</label>
    </ligand>
</feature>
<dbReference type="FunFam" id="1.10.287.110:FF:000034">
    <property type="entry name" value="Chaperone protein DnaJ"/>
    <property type="match status" value="1"/>
</dbReference>
<keyword evidence="4 9" id="KW-0677">Repeat</keyword>
<dbReference type="PROSITE" id="PS00636">
    <property type="entry name" value="DNAJ_1"/>
    <property type="match status" value="1"/>
</dbReference>
<dbReference type="SMART" id="SM00271">
    <property type="entry name" value="DnaJ"/>
    <property type="match status" value="1"/>
</dbReference>
<evidence type="ECO:0000256" key="3">
    <source>
        <dbReference type="ARBA" id="ARBA00022723"/>
    </source>
</evidence>
<evidence type="ECO:0000256" key="7">
    <source>
        <dbReference type="ARBA" id="ARBA00023016"/>
    </source>
</evidence>
<comment type="caution">
    <text evidence="11">The sequence shown here is derived from an EMBL/GenBank/DDBJ whole genome shotgun (WGS) entry which is preliminary data.</text>
</comment>
<dbReference type="Pfam" id="PF01556">
    <property type="entry name" value="DnaJ_C"/>
    <property type="match status" value="1"/>
</dbReference>
<dbReference type="SUPFAM" id="SSF57938">
    <property type="entry name" value="DnaJ/Hsp40 cysteine-rich domain"/>
    <property type="match status" value="1"/>
</dbReference>
<dbReference type="InterPro" id="IPR018253">
    <property type="entry name" value="DnaJ_domain_CS"/>
</dbReference>
<dbReference type="InterPro" id="IPR001305">
    <property type="entry name" value="HSP_DnaJ_Cys-rich_dom"/>
</dbReference>
<dbReference type="SUPFAM" id="SSF49493">
    <property type="entry name" value="HSP40/DnaJ peptide-binding domain"/>
    <property type="match status" value="2"/>
</dbReference>
<proteinExistence type="inferred from homology"/>
<dbReference type="NCBIfam" id="NF008035">
    <property type="entry name" value="PRK10767.1"/>
    <property type="match status" value="1"/>
</dbReference>
<comment type="function">
    <text evidence="9">Participates actively in the response to hyperosmotic and heat shock by preventing the aggregation of stress-denatured proteins and by disaggregating proteins, also in an autonomous, DnaK-independent fashion. Unfolded proteins bind initially to DnaJ; upon interaction with the DnaJ-bound protein, DnaK hydrolyzes its bound ATP, resulting in the formation of a stable complex. GrpE releases ADP from DnaK; ATP binding to DnaK triggers the release of the substrate protein, thus completing the reaction cycle. Several rounds of ATP-dependent interactions between DnaJ, DnaK and GrpE are required for fully efficient folding. Also involved, together with DnaK and GrpE, in the DNA replication of plasmids through activation of initiation proteins.</text>
</comment>
<feature type="binding site" evidence="9">
    <location>
        <position position="162"/>
    </location>
    <ligand>
        <name>Zn(2+)</name>
        <dbReference type="ChEBI" id="CHEBI:29105"/>
        <label>2</label>
    </ligand>
</feature>
<gene>
    <name evidence="9" type="primary">dnaJ</name>
    <name evidence="11" type="ORF">LX77_03468</name>
</gene>
<comment type="cofactor">
    <cofactor evidence="9">
        <name>Zn(2+)</name>
        <dbReference type="ChEBI" id="CHEBI:29105"/>
    </cofactor>
    <text evidence="9">Binds 2 Zn(2+) ions per monomer.</text>
</comment>
<evidence type="ECO:0000256" key="4">
    <source>
        <dbReference type="ARBA" id="ARBA00022737"/>
    </source>
</evidence>
<dbReference type="InterPro" id="IPR036410">
    <property type="entry name" value="HSP_DnaJ_Cys-rich_dom_sf"/>
</dbReference>
<dbReference type="CDD" id="cd10719">
    <property type="entry name" value="DnaJ_zf"/>
    <property type="match status" value="1"/>
</dbReference>
<dbReference type="PANTHER" id="PTHR43096:SF48">
    <property type="entry name" value="CHAPERONE PROTEIN DNAJ"/>
    <property type="match status" value="1"/>
</dbReference>
<dbReference type="PROSITE" id="PS50076">
    <property type="entry name" value="DNAJ_2"/>
    <property type="match status" value="1"/>
</dbReference>
<evidence type="ECO:0000259" key="10">
    <source>
        <dbReference type="PROSITE" id="PS50076"/>
    </source>
</evidence>
<feature type="domain" description="J" evidence="10">
    <location>
        <begin position="4"/>
        <end position="69"/>
    </location>
</feature>
<comment type="subunit">
    <text evidence="9">Homodimer.</text>
</comment>
<dbReference type="RefSeq" id="WP_066436611.1">
    <property type="nucleotide sequence ID" value="NZ_LZRN01000035.1"/>
</dbReference>
<evidence type="ECO:0000313" key="12">
    <source>
        <dbReference type="Proteomes" id="UP000248987"/>
    </source>
</evidence>
<dbReference type="GO" id="GO:0051082">
    <property type="term" value="F:unfolded protein binding"/>
    <property type="evidence" value="ECO:0007669"/>
    <property type="project" value="UniProtKB-UniRule"/>
</dbReference>
<keyword evidence="1 9" id="KW-0963">Cytoplasm</keyword>
<evidence type="ECO:0000256" key="9">
    <source>
        <dbReference type="HAMAP-Rule" id="MF_01152"/>
    </source>
</evidence>
<protein>
    <recommendedName>
        <fullName evidence="9">Chaperone protein DnaJ</fullName>
    </recommendedName>
</protein>
<dbReference type="InterPro" id="IPR001623">
    <property type="entry name" value="DnaJ_domain"/>
</dbReference>
<dbReference type="SUPFAM" id="SSF46565">
    <property type="entry name" value="Chaperone J-domain"/>
    <property type="match status" value="1"/>
</dbReference>
<evidence type="ECO:0000256" key="2">
    <source>
        <dbReference type="ARBA" id="ARBA00022705"/>
    </source>
</evidence>
<dbReference type="FunFam" id="2.60.260.20:FF:000005">
    <property type="entry name" value="Chaperone protein dnaJ 1, mitochondrial"/>
    <property type="match status" value="1"/>
</dbReference>
<dbReference type="Gene3D" id="2.10.230.10">
    <property type="entry name" value="Heat shock protein DnaJ, cysteine-rich domain"/>
    <property type="match status" value="1"/>
</dbReference>
<comment type="subcellular location">
    <subcellularLocation>
        <location evidence="9">Cytoplasm</location>
    </subcellularLocation>
</comment>
<dbReference type="PRINTS" id="PR00625">
    <property type="entry name" value="JDOMAIN"/>
</dbReference>
<dbReference type="GO" id="GO:0006260">
    <property type="term" value="P:DNA replication"/>
    <property type="evidence" value="ECO:0007669"/>
    <property type="project" value="UniProtKB-KW"/>
</dbReference>
<evidence type="ECO:0000256" key="5">
    <source>
        <dbReference type="ARBA" id="ARBA00022771"/>
    </source>
</evidence>
<dbReference type="CDD" id="cd10747">
    <property type="entry name" value="DnaJ_C"/>
    <property type="match status" value="1"/>
</dbReference>
<comment type="similarity">
    <text evidence="9">Belongs to the DnaJ family.</text>
</comment>
<comment type="caution">
    <text evidence="9">Lacks conserved residue(s) required for the propagation of feature annotation.</text>
</comment>
<keyword evidence="6 9" id="KW-0862">Zinc</keyword>
<reference evidence="11 12" key="1">
    <citation type="submission" date="2018-06" db="EMBL/GenBank/DDBJ databases">
        <title>Genomic Encyclopedia of Archaeal and Bacterial Type Strains, Phase II (KMG-II): from individual species to whole genera.</title>
        <authorList>
            <person name="Goeker M."/>
        </authorList>
    </citation>
    <scope>NUCLEOTIDE SEQUENCE [LARGE SCALE GENOMIC DNA]</scope>
    <source>
        <strain evidence="11 12">DSM 12408</strain>
    </source>
</reference>
<dbReference type="PANTHER" id="PTHR43096">
    <property type="entry name" value="DNAJ HOMOLOG 1, MITOCHONDRIAL-RELATED"/>
    <property type="match status" value="1"/>
</dbReference>
<dbReference type="Pfam" id="PF00684">
    <property type="entry name" value="DnaJ_CXXCXGXG"/>
    <property type="match status" value="1"/>
</dbReference>
<keyword evidence="8 9" id="KW-0143">Chaperone</keyword>
<comment type="domain">
    <text evidence="9">The J domain is necessary and sufficient to stimulate DnaK ATPase activity. Zinc center 1 plays an important role in the autonomous, DnaK-independent chaperone activity of DnaJ. Zinc center 2 is essential for interaction with DnaK and for DnaJ activity.</text>
</comment>
<dbReference type="GO" id="GO:0009408">
    <property type="term" value="P:response to heat"/>
    <property type="evidence" value="ECO:0007669"/>
    <property type="project" value="InterPro"/>
</dbReference>
<keyword evidence="2 9" id="KW-0235">DNA replication</keyword>
<dbReference type="EMBL" id="QLLQ01000020">
    <property type="protein sequence ID" value="RAJ19725.1"/>
    <property type="molecule type" value="Genomic_DNA"/>
</dbReference>
<dbReference type="Gene3D" id="2.60.260.20">
    <property type="entry name" value="Urease metallochaperone UreE, N-terminal domain"/>
    <property type="match status" value="2"/>
</dbReference>
<dbReference type="Gene3D" id="1.10.287.110">
    <property type="entry name" value="DnaJ domain"/>
    <property type="match status" value="1"/>
</dbReference>
<dbReference type="Pfam" id="PF00226">
    <property type="entry name" value="DnaJ"/>
    <property type="match status" value="1"/>
</dbReference>
<dbReference type="STRING" id="49280.A9996_14565"/>
<evidence type="ECO:0000256" key="1">
    <source>
        <dbReference type="ARBA" id="ARBA00022490"/>
    </source>
</evidence>
<dbReference type="Proteomes" id="UP000248987">
    <property type="component" value="Unassembled WGS sequence"/>
</dbReference>
<keyword evidence="5" id="KW-0863">Zinc-finger</keyword>
<dbReference type="HAMAP" id="MF_01152">
    <property type="entry name" value="DnaJ"/>
    <property type="match status" value="1"/>
</dbReference>
<evidence type="ECO:0000313" key="11">
    <source>
        <dbReference type="EMBL" id="RAJ19725.1"/>
    </source>
</evidence>
<dbReference type="GO" id="GO:0031072">
    <property type="term" value="F:heat shock protein binding"/>
    <property type="evidence" value="ECO:0007669"/>
    <property type="project" value="InterPro"/>
</dbReference>
<dbReference type="GO" id="GO:0008270">
    <property type="term" value="F:zinc ion binding"/>
    <property type="evidence" value="ECO:0007669"/>
    <property type="project" value="UniProtKB-UniRule"/>
</dbReference>
<dbReference type="CDD" id="cd06257">
    <property type="entry name" value="DnaJ"/>
    <property type="match status" value="1"/>
</dbReference>
<keyword evidence="7 9" id="KW-0346">Stress response</keyword>
<dbReference type="InterPro" id="IPR008971">
    <property type="entry name" value="HSP40/DnaJ_pept-bd"/>
</dbReference>
<accession>A0A1A7QZ75</accession>
<dbReference type="AlphaFoldDB" id="A0A1A7QZ75"/>
<evidence type="ECO:0000256" key="6">
    <source>
        <dbReference type="ARBA" id="ARBA00022833"/>
    </source>
</evidence>
<dbReference type="InterPro" id="IPR036869">
    <property type="entry name" value="J_dom_sf"/>
</dbReference>
<feature type="binding site" evidence="9">
    <location>
        <position position="191"/>
    </location>
    <ligand>
        <name>Zn(2+)</name>
        <dbReference type="ChEBI" id="CHEBI:29105"/>
        <label>2</label>
    </ligand>
</feature>
<name>A0A1A7QZ75_9FLAO</name>
<dbReference type="InterPro" id="IPR002939">
    <property type="entry name" value="DnaJ_C"/>
</dbReference>
<dbReference type="GO" id="GO:0005524">
    <property type="term" value="F:ATP binding"/>
    <property type="evidence" value="ECO:0007669"/>
    <property type="project" value="InterPro"/>
</dbReference>
<keyword evidence="3 9" id="KW-0479">Metal-binding</keyword>
<keyword evidence="12" id="KW-1185">Reference proteome</keyword>
<dbReference type="GO" id="GO:0005737">
    <property type="term" value="C:cytoplasm"/>
    <property type="evidence" value="ECO:0007669"/>
    <property type="project" value="UniProtKB-SubCell"/>
</dbReference>
<dbReference type="OrthoDB" id="9779889at2"/>
<sequence length="375" mass="40704">MKEDYYDILKIDKSASAADIKKAYRKKAIKYHPDKNPDDKEAEEMFKKAAEAYEVLSNPEKKARYDQFGHQAFQGGGGGFNGGGMNMDDIFSQFGDIFGGGFGGGGGFSGFGGGFGGQQRRVKGSNLRIRITLTLEEIANGVEKKLKVKRKVQASGTTYKTCSSCNGSGQVTRITNTILGRMQTASPCPTCGGAGEMIDKKPADADAQGLVIQEETVPVKIPAGVVDGMQLKVSGKGNEAPGNGMSGDLLVAIQEEEHATLKREGDNLHYDLYVSLPDAILGNSQEIDTVTGKVRIKIEPGVQSGKILRLRGKGIPSINGYGKGDLLVHINVWTPKTLNKEQRDFFESMRNDEHFQPKPESSDKSFFEKVKDMFS</sequence>
<evidence type="ECO:0000256" key="8">
    <source>
        <dbReference type="ARBA" id="ARBA00023186"/>
    </source>
</evidence>
<organism evidence="11 12">
    <name type="scientific">Gelidibacter algens</name>
    <dbReference type="NCBI Taxonomy" id="49280"/>
    <lineage>
        <taxon>Bacteria</taxon>
        <taxon>Pseudomonadati</taxon>
        <taxon>Bacteroidota</taxon>
        <taxon>Flavobacteriia</taxon>
        <taxon>Flavobacteriales</taxon>
        <taxon>Flavobacteriaceae</taxon>
        <taxon>Gelidibacter</taxon>
    </lineage>
</organism>